<feature type="transmembrane region" description="Helical" evidence="6">
    <location>
        <begin position="91"/>
        <end position="112"/>
    </location>
</feature>
<gene>
    <name evidence="8" type="ORF">BDY17DRAFT_139834</name>
</gene>
<keyword evidence="3 6" id="KW-1133">Transmembrane helix</keyword>
<dbReference type="GO" id="GO:0016020">
    <property type="term" value="C:membrane"/>
    <property type="evidence" value="ECO:0007669"/>
    <property type="project" value="UniProtKB-SubCell"/>
</dbReference>
<dbReference type="GeneID" id="54470500"/>
<feature type="transmembrane region" description="Helical" evidence="6">
    <location>
        <begin position="12"/>
        <end position="34"/>
    </location>
</feature>
<evidence type="ECO:0000313" key="8">
    <source>
        <dbReference type="EMBL" id="KAF2483027.1"/>
    </source>
</evidence>
<dbReference type="Pfam" id="PF20684">
    <property type="entry name" value="Fung_rhodopsin"/>
    <property type="match status" value="1"/>
</dbReference>
<dbReference type="EMBL" id="MU001635">
    <property type="protein sequence ID" value="KAF2483027.1"/>
    <property type="molecule type" value="Genomic_DNA"/>
</dbReference>
<dbReference type="InterPro" id="IPR052337">
    <property type="entry name" value="SAT4-like"/>
</dbReference>
<name>A0A6A6PUV8_9PEZI</name>
<comment type="similarity">
    <text evidence="5">Belongs to the SAT4 family.</text>
</comment>
<evidence type="ECO:0000259" key="7">
    <source>
        <dbReference type="Pfam" id="PF20684"/>
    </source>
</evidence>
<dbReference type="AlphaFoldDB" id="A0A6A6PUV8"/>
<evidence type="ECO:0000313" key="9">
    <source>
        <dbReference type="Proteomes" id="UP000799767"/>
    </source>
</evidence>
<keyword evidence="2 6" id="KW-0812">Transmembrane</keyword>
<evidence type="ECO:0000256" key="6">
    <source>
        <dbReference type="SAM" id="Phobius"/>
    </source>
</evidence>
<keyword evidence="9" id="KW-1185">Reference proteome</keyword>
<organism evidence="8 9">
    <name type="scientific">Neohortaea acidophila</name>
    <dbReference type="NCBI Taxonomy" id="245834"/>
    <lineage>
        <taxon>Eukaryota</taxon>
        <taxon>Fungi</taxon>
        <taxon>Dikarya</taxon>
        <taxon>Ascomycota</taxon>
        <taxon>Pezizomycotina</taxon>
        <taxon>Dothideomycetes</taxon>
        <taxon>Dothideomycetidae</taxon>
        <taxon>Mycosphaerellales</taxon>
        <taxon>Teratosphaeriaceae</taxon>
        <taxon>Neohortaea</taxon>
    </lineage>
</organism>
<dbReference type="PANTHER" id="PTHR33048:SF47">
    <property type="entry name" value="INTEGRAL MEMBRANE PROTEIN-RELATED"/>
    <property type="match status" value="1"/>
</dbReference>
<evidence type="ECO:0000256" key="3">
    <source>
        <dbReference type="ARBA" id="ARBA00022989"/>
    </source>
</evidence>
<proteinExistence type="inferred from homology"/>
<dbReference type="OrthoDB" id="3918601at2759"/>
<feature type="transmembrane region" description="Helical" evidence="6">
    <location>
        <begin position="46"/>
        <end position="65"/>
    </location>
</feature>
<reference evidence="8" key="1">
    <citation type="journal article" date="2020" name="Stud. Mycol.">
        <title>101 Dothideomycetes genomes: a test case for predicting lifestyles and emergence of pathogens.</title>
        <authorList>
            <person name="Haridas S."/>
            <person name="Albert R."/>
            <person name="Binder M."/>
            <person name="Bloem J."/>
            <person name="Labutti K."/>
            <person name="Salamov A."/>
            <person name="Andreopoulos B."/>
            <person name="Baker S."/>
            <person name="Barry K."/>
            <person name="Bills G."/>
            <person name="Bluhm B."/>
            <person name="Cannon C."/>
            <person name="Castanera R."/>
            <person name="Culley D."/>
            <person name="Daum C."/>
            <person name="Ezra D."/>
            <person name="Gonzalez J."/>
            <person name="Henrissat B."/>
            <person name="Kuo A."/>
            <person name="Liang C."/>
            <person name="Lipzen A."/>
            <person name="Lutzoni F."/>
            <person name="Magnuson J."/>
            <person name="Mondo S."/>
            <person name="Nolan M."/>
            <person name="Ohm R."/>
            <person name="Pangilinan J."/>
            <person name="Park H.-J."/>
            <person name="Ramirez L."/>
            <person name="Alfaro M."/>
            <person name="Sun H."/>
            <person name="Tritt A."/>
            <person name="Yoshinaga Y."/>
            <person name="Zwiers L.-H."/>
            <person name="Turgeon B."/>
            <person name="Goodwin S."/>
            <person name="Spatafora J."/>
            <person name="Crous P."/>
            <person name="Grigoriev I."/>
        </authorList>
    </citation>
    <scope>NUCLEOTIDE SEQUENCE</scope>
    <source>
        <strain evidence="8">CBS 113389</strain>
    </source>
</reference>
<accession>A0A6A6PUV8</accession>
<protein>
    <recommendedName>
        <fullName evidence="7">Rhodopsin domain-containing protein</fullName>
    </recommendedName>
</protein>
<dbReference type="RefSeq" id="XP_033589597.1">
    <property type="nucleotide sequence ID" value="XM_033729498.1"/>
</dbReference>
<dbReference type="Proteomes" id="UP000799767">
    <property type="component" value="Unassembled WGS sequence"/>
</dbReference>
<comment type="subcellular location">
    <subcellularLocation>
        <location evidence="1">Membrane</location>
        <topology evidence="1">Multi-pass membrane protein</topology>
    </subcellularLocation>
</comment>
<feature type="transmembrane region" description="Helical" evidence="6">
    <location>
        <begin position="124"/>
        <end position="145"/>
    </location>
</feature>
<evidence type="ECO:0000256" key="4">
    <source>
        <dbReference type="ARBA" id="ARBA00023136"/>
    </source>
</evidence>
<dbReference type="InterPro" id="IPR049326">
    <property type="entry name" value="Rhodopsin_dom_fungi"/>
</dbReference>
<feature type="transmembrane region" description="Helical" evidence="6">
    <location>
        <begin position="165"/>
        <end position="189"/>
    </location>
</feature>
<evidence type="ECO:0000256" key="1">
    <source>
        <dbReference type="ARBA" id="ARBA00004141"/>
    </source>
</evidence>
<keyword evidence="4 6" id="KW-0472">Membrane</keyword>
<dbReference type="PANTHER" id="PTHR33048">
    <property type="entry name" value="PTH11-LIKE INTEGRAL MEMBRANE PROTEIN (AFU_ORTHOLOGUE AFUA_5G11245)"/>
    <property type="match status" value="1"/>
</dbReference>
<feature type="domain" description="Rhodopsin" evidence="7">
    <location>
        <begin position="30"/>
        <end position="211"/>
    </location>
</feature>
<sequence length="225" mass="24893">MPSRGLPSAACHVVVTASAGIAITFGVWLVRLFVRTTLRKPFGTDDIHCTIATFCGILNSALAIGETDHGLGQRESEIAPWIVRRQQQMAWVANMSFILALCFAILSVSYLLVRITKLTSLVRVTYAVPIATSLWAVVAFCLITFQCKLPDPWDFEPQSRCIDIYHTWAGIVIANAVLDVGNVVAAIVLVTNIRIPTKTKVFIIVLFSMRLMYPHLTHVMPGEEH</sequence>
<evidence type="ECO:0000256" key="2">
    <source>
        <dbReference type="ARBA" id="ARBA00022692"/>
    </source>
</evidence>
<evidence type="ECO:0000256" key="5">
    <source>
        <dbReference type="ARBA" id="ARBA00038359"/>
    </source>
</evidence>